<evidence type="ECO:0000313" key="3">
    <source>
        <dbReference type="Proteomes" id="UP000316217"/>
    </source>
</evidence>
<keyword evidence="1" id="KW-1133">Transmembrane helix</keyword>
<gene>
    <name evidence="2" type="ORF">EF810_04995</name>
</gene>
<evidence type="ECO:0000256" key="1">
    <source>
        <dbReference type="SAM" id="Phobius"/>
    </source>
</evidence>
<feature type="transmembrane region" description="Helical" evidence="1">
    <location>
        <begin position="7"/>
        <end position="24"/>
    </location>
</feature>
<keyword evidence="1" id="KW-0812">Transmembrane</keyword>
<accession>A0A520KJX9</accession>
<evidence type="ECO:0000313" key="2">
    <source>
        <dbReference type="EMBL" id="RZN61423.1"/>
    </source>
</evidence>
<name>A0A520KJX9_9CREN</name>
<protein>
    <submittedName>
        <fullName evidence="2">Uncharacterized protein</fullName>
    </submittedName>
</protein>
<sequence>MRAYQKAVLITAVIIIVIVIMKLPEALRPSEVPKPTAQSNISQNPEISLSWEPIRIVNDKIYDIRVEIKVKNANQLKWLKIKLIPVEYDYFISSYGMRQEDYSAVFPNESIRSVDLQPGREEIS</sequence>
<organism evidence="2 3">
    <name type="scientific">Candidatus Methanodesulfokora washburnensis</name>
    <dbReference type="NCBI Taxonomy" id="2478471"/>
    <lineage>
        <taxon>Archaea</taxon>
        <taxon>Thermoproteota</taxon>
        <taxon>Candidatus Korarchaeia</taxon>
        <taxon>Candidatus Korarchaeia incertae sedis</taxon>
        <taxon>Candidatus Methanodesulfokora</taxon>
    </lineage>
</organism>
<dbReference type="Proteomes" id="UP000316217">
    <property type="component" value="Unassembled WGS sequence"/>
</dbReference>
<dbReference type="AlphaFoldDB" id="A0A520KJX9"/>
<dbReference type="EMBL" id="RXII01000075">
    <property type="protein sequence ID" value="RZN61423.1"/>
    <property type="molecule type" value="Genomic_DNA"/>
</dbReference>
<proteinExistence type="predicted"/>
<comment type="caution">
    <text evidence="2">The sequence shown here is derived from an EMBL/GenBank/DDBJ whole genome shotgun (WGS) entry which is preliminary data.</text>
</comment>
<feature type="non-terminal residue" evidence="2">
    <location>
        <position position="124"/>
    </location>
</feature>
<keyword evidence="1" id="KW-0472">Membrane</keyword>
<reference evidence="2 3" key="1">
    <citation type="journal article" date="2019" name="Nat. Microbiol.">
        <title>Wide diversity of methane and short-chain alkane metabolisms in uncultured archaea.</title>
        <authorList>
            <person name="Borrel G."/>
            <person name="Adam P.S."/>
            <person name="McKay L.J."/>
            <person name="Chen L.X."/>
            <person name="Sierra-Garcia I.N."/>
            <person name="Sieber C.M."/>
            <person name="Letourneur Q."/>
            <person name="Ghozlane A."/>
            <person name="Andersen G.L."/>
            <person name="Li W.J."/>
            <person name="Hallam S.J."/>
            <person name="Muyzer G."/>
            <person name="de Oliveira V.M."/>
            <person name="Inskeep W.P."/>
            <person name="Banfield J.F."/>
            <person name="Gribaldo S."/>
        </authorList>
    </citation>
    <scope>NUCLEOTIDE SEQUENCE [LARGE SCALE GENOMIC DNA]</scope>
    <source>
        <strain evidence="2">NM4</strain>
    </source>
</reference>